<sequence>MPASAIAVPVDDEDLEETMISASRSGVAPKVVFTLQFSTGQELTVVGHSLLGRNPKTNQGESVENLLVVIDPARSVSKTHLEVNIIDGKLWITDRHSGNGTRVRLHNAPETELTPGQAVEVAARSRVEIGNEFFIVLEGA</sequence>
<name>A0A7X5R106_9MICO</name>
<evidence type="ECO:0000259" key="2">
    <source>
        <dbReference type="PROSITE" id="PS50006"/>
    </source>
</evidence>
<organism evidence="3 4">
    <name type="scientific">Lysinibacter cavernae</name>
    <dbReference type="NCBI Taxonomy" id="1640652"/>
    <lineage>
        <taxon>Bacteria</taxon>
        <taxon>Bacillati</taxon>
        <taxon>Actinomycetota</taxon>
        <taxon>Actinomycetes</taxon>
        <taxon>Micrococcales</taxon>
        <taxon>Microbacteriaceae</taxon>
        <taxon>Lysinibacter</taxon>
    </lineage>
</organism>
<keyword evidence="4" id="KW-1185">Reference proteome</keyword>
<dbReference type="InterPro" id="IPR008984">
    <property type="entry name" value="SMAD_FHA_dom_sf"/>
</dbReference>
<evidence type="ECO:0000313" key="3">
    <source>
        <dbReference type="EMBL" id="NIH53611.1"/>
    </source>
</evidence>
<proteinExistence type="predicted"/>
<reference evidence="3 4" key="1">
    <citation type="submission" date="2020-02" db="EMBL/GenBank/DDBJ databases">
        <title>Sequencing the genomes of 1000 actinobacteria strains.</title>
        <authorList>
            <person name="Klenk H.-P."/>
        </authorList>
    </citation>
    <scope>NUCLEOTIDE SEQUENCE [LARGE SCALE GENOMIC DNA]</scope>
    <source>
        <strain evidence="3 4">DSM 27960</strain>
    </source>
</reference>
<feature type="domain" description="FHA" evidence="2">
    <location>
        <begin position="49"/>
        <end position="108"/>
    </location>
</feature>
<dbReference type="PROSITE" id="PS50006">
    <property type="entry name" value="FHA_DOMAIN"/>
    <property type="match status" value="1"/>
</dbReference>
<evidence type="ECO:0000313" key="4">
    <source>
        <dbReference type="Proteomes" id="UP000541033"/>
    </source>
</evidence>
<dbReference type="RefSeq" id="WP_167149368.1">
    <property type="nucleotide sequence ID" value="NZ_JAAMOX010000001.1"/>
</dbReference>
<accession>A0A7X5R106</accession>
<dbReference type="Proteomes" id="UP000541033">
    <property type="component" value="Unassembled WGS sequence"/>
</dbReference>
<evidence type="ECO:0000256" key="1">
    <source>
        <dbReference type="ARBA" id="ARBA00022553"/>
    </source>
</evidence>
<dbReference type="AlphaFoldDB" id="A0A7X5R106"/>
<dbReference type="Pfam" id="PF00498">
    <property type="entry name" value="FHA"/>
    <property type="match status" value="1"/>
</dbReference>
<gene>
    <name evidence="3" type="ORF">FHX76_001479</name>
</gene>
<dbReference type="EMBL" id="JAAMOX010000001">
    <property type="protein sequence ID" value="NIH53611.1"/>
    <property type="molecule type" value="Genomic_DNA"/>
</dbReference>
<dbReference type="CDD" id="cd00060">
    <property type="entry name" value="FHA"/>
    <property type="match status" value="1"/>
</dbReference>
<dbReference type="SUPFAM" id="SSF49879">
    <property type="entry name" value="SMAD/FHA domain"/>
    <property type="match status" value="1"/>
</dbReference>
<protein>
    <submittedName>
        <fullName evidence="3">Putative component of type VI protein secretion system</fullName>
    </submittedName>
</protein>
<dbReference type="InterPro" id="IPR000253">
    <property type="entry name" value="FHA_dom"/>
</dbReference>
<dbReference type="Gene3D" id="2.60.200.20">
    <property type="match status" value="1"/>
</dbReference>
<keyword evidence="1" id="KW-0597">Phosphoprotein</keyword>
<comment type="caution">
    <text evidence="3">The sequence shown here is derived from an EMBL/GenBank/DDBJ whole genome shotgun (WGS) entry which is preliminary data.</text>
</comment>